<gene>
    <name evidence="9" type="ORF">BAGA_04135</name>
</gene>
<evidence type="ECO:0000256" key="1">
    <source>
        <dbReference type="ARBA" id="ARBA00004651"/>
    </source>
</evidence>
<evidence type="ECO:0000256" key="4">
    <source>
        <dbReference type="ARBA" id="ARBA00022475"/>
    </source>
</evidence>
<dbReference type="GO" id="GO:0005886">
    <property type="term" value="C:plasma membrane"/>
    <property type="evidence" value="ECO:0007669"/>
    <property type="project" value="UniProtKB-SubCell"/>
</dbReference>
<dbReference type="EMBL" id="JOTM01000001">
    <property type="protein sequence ID" value="KEK26436.1"/>
    <property type="molecule type" value="Genomic_DNA"/>
</dbReference>
<comment type="subcellular location">
    <subcellularLocation>
        <location evidence="1">Cell membrane</location>
        <topology evidence="1">Multi-pass membrane protein</topology>
    </subcellularLocation>
</comment>
<keyword evidence="3" id="KW-0813">Transport</keyword>
<evidence type="ECO:0000256" key="3">
    <source>
        <dbReference type="ARBA" id="ARBA00022448"/>
    </source>
</evidence>
<dbReference type="Proteomes" id="UP000027778">
    <property type="component" value="Unassembled WGS sequence"/>
</dbReference>
<dbReference type="Gene3D" id="1.10.3470.10">
    <property type="entry name" value="ABC transporter involved in vitamin B12 uptake, BtuC"/>
    <property type="match status" value="1"/>
</dbReference>
<evidence type="ECO:0008006" key="11">
    <source>
        <dbReference type="Google" id="ProtNLM"/>
    </source>
</evidence>
<protein>
    <recommendedName>
        <fullName evidence="11">Iron ABC transporter permease</fullName>
    </recommendedName>
</protein>
<evidence type="ECO:0000256" key="2">
    <source>
        <dbReference type="ARBA" id="ARBA00007935"/>
    </source>
</evidence>
<evidence type="ECO:0000313" key="10">
    <source>
        <dbReference type="Proteomes" id="UP000027778"/>
    </source>
</evidence>
<accession>A0A073KIY8</accession>
<keyword evidence="10" id="KW-1185">Reference proteome</keyword>
<evidence type="ECO:0000256" key="5">
    <source>
        <dbReference type="ARBA" id="ARBA00022692"/>
    </source>
</evidence>
<keyword evidence="7 8" id="KW-0472">Membrane</keyword>
<dbReference type="InterPro" id="IPR000522">
    <property type="entry name" value="ABC_transptr_permease_BtuC"/>
</dbReference>
<dbReference type="GO" id="GO:0033214">
    <property type="term" value="P:siderophore-iron import into cell"/>
    <property type="evidence" value="ECO:0007669"/>
    <property type="project" value="TreeGrafter"/>
</dbReference>
<feature type="transmembrane region" description="Helical" evidence="8">
    <location>
        <begin position="68"/>
        <end position="90"/>
    </location>
</feature>
<dbReference type="AlphaFoldDB" id="A0A073KIY8"/>
<dbReference type="Pfam" id="PF01032">
    <property type="entry name" value="FecCD"/>
    <property type="match status" value="1"/>
</dbReference>
<keyword evidence="5 8" id="KW-0812">Transmembrane</keyword>
<dbReference type="PANTHER" id="PTHR30472:SF37">
    <property type="entry name" value="FE(3+) DICITRATE TRANSPORT SYSTEM PERMEASE PROTEIN FECD-RELATED"/>
    <property type="match status" value="1"/>
</dbReference>
<evidence type="ECO:0000313" key="9">
    <source>
        <dbReference type="EMBL" id="KEK26436.1"/>
    </source>
</evidence>
<reference evidence="9 10" key="1">
    <citation type="submission" date="2014-06" db="EMBL/GenBank/DDBJ databases">
        <title>Draft genome sequence of Bacillus gaemokensis JCM 15801 (MCCC 1A00707).</title>
        <authorList>
            <person name="Lai Q."/>
            <person name="Liu Y."/>
            <person name="Shao Z."/>
        </authorList>
    </citation>
    <scope>NUCLEOTIDE SEQUENCE [LARGE SCALE GENOMIC DNA]</scope>
    <source>
        <strain evidence="9 10">JCM 15801</strain>
    </source>
</reference>
<feature type="transmembrane region" description="Helical" evidence="8">
    <location>
        <begin position="26"/>
        <end position="56"/>
    </location>
</feature>
<evidence type="ECO:0000256" key="8">
    <source>
        <dbReference type="SAM" id="Phobius"/>
    </source>
</evidence>
<evidence type="ECO:0000256" key="6">
    <source>
        <dbReference type="ARBA" id="ARBA00022989"/>
    </source>
</evidence>
<comment type="similarity">
    <text evidence="2">Belongs to the binding-protein-dependent transport system permease family. FecCD subfamily.</text>
</comment>
<keyword evidence="6 8" id="KW-1133">Transmembrane helix</keyword>
<dbReference type="eggNOG" id="COG0609">
    <property type="taxonomic scope" value="Bacteria"/>
</dbReference>
<dbReference type="InterPro" id="IPR037294">
    <property type="entry name" value="ABC_BtuC-like"/>
</dbReference>
<proteinExistence type="inferred from homology"/>
<sequence length="122" mass="12979">MKQLDVLVLGDDLATGLGQPVNKTRFALIILATLLASINIAAVGTIAFLGLVAPHLARIVVSMNHQRLFVCSALFGAILLSIADLLGRTIAYPKEIPSGLVVAVLGAPYFLWLMRKSGKKVN</sequence>
<keyword evidence="4" id="KW-1003">Cell membrane</keyword>
<comment type="caution">
    <text evidence="9">The sequence shown here is derived from an EMBL/GenBank/DDBJ whole genome shotgun (WGS) entry which is preliminary data.</text>
</comment>
<name>A0A073KIY8_9BACI</name>
<organism evidence="9 10">
    <name type="scientific">Bacillus gaemokensis</name>
    <dbReference type="NCBI Taxonomy" id="574375"/>
    <lineage>
        <taxon>Bacteria</taxon>
        <taxon>Bacillati</taxon>
        <taxon>Bacillota</taxon>
        <taxon>Bacilli</taxon>
        <taxon>Bacillales</taxon>
        <taxon>Bacillaceae</taxon>
        <taxon>Bacillus</taxon>
        <taxon>Bacillus cereus group</taxon>
    </lineage>
</organism>
<dbReference type="PANTHER" id="PTHR30472">
    <property type="entry name" value="FERRIC ENTEROBACTIN TRANSPORT SYSTEM PERMEASE PROTEIN"/>
    <property type="match status" value="1"/>
</dbReference>
<dbReference type="SUPFAM" id="SSF81345">
    <property type="entry name" value="ABC transporter involved in vitamin B12 uptake, BtuC"/>
    <property type="match status" value="1"/>
</dbReference>
<dbReference type="STRING" id="574375.AZF08_04180"/>
<dbReference type="GO" id="GO:0022857">
    <property type="term" value="F:transmembrane transporter activity"/>
    <property type="evidence" value="ECO:0007669"/>
    <property type="project" value="InterPro"/>
</dbReference>
<evidence type="ECO:0000256" key="7">
    <source>
        <dbReference type="ARBA" id="ARBA00023136"/>
    </source>
</evidence>
<feature type="transmembrane region" description="Helical" evidence="8">
    <location>
        <begin position="96"/>
        <end position="114"/>
    </location>
</feature>